<evidence type="ECO:0000259" key="5">
    <source>
        <dbReference type="Pfam" id="PF04542"/>
    </source>
</evidence>
<dbReference type="GO" id="GO:0016987">
    <property type="term" value="F:sigma factor activity"/>
    <property type="evidence" value="ECO:0007669"/>
    <property type="project" value="UniProtKB-KW"/>
</dbReference>
<gene>
    <name evidence="7" type="ORF">BST97_11655</name>
</gene>
<keyword evidence="2" id="KW-0805">Transcription regulation</keyword>
<evidence type="ECO:0000259" key="6">
    <source>
        <dbReference type="Pfam" id="PF08281"/>
    </source>
</evidence>
<name>A0A1W6MM63_9FLAO</name>
<dbReference type="SUPFAM" id="SSF88946">
    <property type="entry name" value="Sigma2 domain of RNA polymerase sigma factors"/>
    <property type="match status" value="1"/>
</dbReference>
<dbReference type="STRING" id="331648.BST97_11655"/>
<feature type="domain" description="RNA polymerase sigma factor 70 region 4 type 2" evidence="6">
    <location>
        <begin position="106"/>
        <end position="156"/>
    </location>
</feature>
<evidence type="ECO:0000256" key="2">
    <source>
        <dbReference type="ARBA" id="ARBA00023015"/>
    </source>
</evidence>
<dbReference type="OrthoDB" id="9780326at2"/>
<organism evidence="7 8">
    <name type="scientific">Nonlabens spongiae</name>
    <dbReference type="NCBI Taxonomy" id="331648"/>
    <lineage>
        <taxon>Bacteria</taxon>
        <taxon>Pseudomonadati</taxon>
        <taxon>Bacteroidota</taxon>
        <taxon>Flavobacteriia</taxon>
        <taxon>Flavobacteriales</taxon>
        <taxon>Flavobacteriaceae</taxon>
        <taxon>Nonlabens</taxon>
    </lineage>
</organism>
<dbReference type="InterPro" id="IPR036388">
    <property type="entry name" value="WH-like_DNA-bd_sf"/>
</dbReference>
<dbReference type="Pfam" id="PF08281">
    <property type="entry name" value="Sigma70_r4_2"/>
    <property type="match status" value="1"/>
</dbReference>
<evidence type="ECO:0000256" key="1">
    <source>
        <dbReference type="ARBA" id="ARBA00010641"/>
    </source>
</evidence>
<proteinExistence type="inferred from homology"/>
<dbReference type="PANTHER" id="PTHR43133:SF60">
    <property type="entry name" value="RNA POLYMERASE SIGMA FACTOR SIGV"/>
    <property type="match status" value="1"/>
</dbReference>
<sequence>MSQKTEFQELYSNFKEKVYRLCLGYLKGHEALAVDLTQEVFIKVHEHWSSFKGNSSRATWLYRIAVNTCLNQLRRDKKYKKVSLDQLHDRAVFQESKDNSTHNFTELYRCINKLNAVNKSIILLELEEVPQQEIAEIIGINHGAVRTRINRIKDQLSKCINYERS</sequence>
<dbReference type="Pfam" id="PF04542">
    <property type="entry name" value="Sigma70_r2"/>
    <property type="match status" value="1"/>
</dbReference>
<dbReference type="InterPro" id="IPR013325">
    <property type="entry name" value="RNA_pol_sigma_r2"/>
</dbReference>
<evidence type="ECO:0000256" key="3">
    <source>
        <dbReference type="ARBA" id="ARBA00023082"/>
    </source>
</evidence>
<dbReference type="RefSeq" id="WP_085767394.1">
    <property type="nucleotide sequence ID" value="NZ_CP019344.1"/>
</dbReference>
<protein>
    <submittedName>
        <fullName evidence="7">RNA polymerase subunit sigma</fullName>
    </submittedName>
</protein>
<dbReference type="GO" id="GO:0006352">
    <property type="term" value="P:DNA-templated transcription initiation"/>
    <property type="evidence" value="ECO:0007669"/>
    <property type="project" value="InterPro"/>
</dbReference>
<accession>A0A1W6MM63</accession>
<dbReference type="Proteomes" id="UP000193431">
    <property type="component" value="Chromosome"/>
</dbReference>
<evidence type="ECO:0000256" key="4">
    <source>
        <dbReference type="ARBA" id="ARBA00023163"/>
    </source>
</evidence>
<dbReference type="AlphaFoldDB" id="A0A1W6MM63"/>
<dbReference type="Gene3D" id="1.10.10.10">
    <property type="entry name" value="Winged helix-like DNA-binding domain superfamily/Winged helix DNA-binding domain"/>
    <property type="match status" value="1"/>
</dbReference>
<dbReference type="InterPro" id="IPR013324">
    <property type="entry name" value="RNA_pol_sigma_r3/r4-like"/>
</dbReference>
<dbReference type="PANTHER" id="PTHR43133">
    <property type="entry name" value="RNA POLYMERASE ECF-TYPE SIGMA FACTO"/>
    <property type="match status" value="1"/>
</dbReference>
<dbReference type="GO" id="GO:0003677">
    <property type="term" value="F:DNA binding"/>
    <property type="evidence" value="ECO:0007669"/>
    <property type="project" value="InterPro"/>
</dbReference>
<dbReference type="NCBIfam" id="TIGR02937">
    <property type="entry name" value="sigma70-ECF"/>
    <property type="match status" value="1"/>
</dbReference>
<feature type="domain" description="RNA polymerase sigma-70 region 2" evidence="5">
    <location>
        <begin position="10"/>
        <end position="78"/>
    </location>
</feature>
<evidence type="ECO:0000313" key="8">
    <source>
        <dbReference type="Proteomes" id="UP000193431"/>
    </source>
</evidence>
<keyword evidence="3" id="KW-0731">Sigma factor</keyword>
<dbReference type="Gene3D" id="1.10.1740.10">
    <property type="match status" value="1"/>
</dbReference>
<reference evidence="7 8" key="1">
    <citation type="submission" date="2016-11" db="EMBL/GenBank/DDBJ databases">
        <title>Trade-off between light-utilization and light-protection in marine flavobacteria.</title>
        <authorList>
            <person name="Kumagai Y."/>
        </authorList>
    </citation>
    <scope>NUCLEOTIDE SEQUENCE [LARGE SCALE GENOMIC DNA]</scope>
    <source>
        <strain evidence="7 8">JCM 13191</strain>
    </source>
</reference>
<dbReference type="InterPro" id="IPR039425">
    <property type="entry name" value="RNA_pol_sigma-70-like"/>
</dbReference>
<dbReference type="SUPFAM" id="SSF88659">
    <property type="entry name" value="Sigma3 and sigma4 domains of RNA polymerase sigma factors"/>
    <property type="match status" value="1"/>
</dbReference>
<dbReference type="EMBL" id="CP019344">
    <property type="protein sequence ID" value="ARN78589.1"/>
    <property type="molecule type" value="Genomic_DNA"/>
</dbReference>
<dbReference type="InterPro" id="IPR013249">
    <property type="entry name" value="RNA_pol_sigma70_r4_t2"/>
</dbReference>
<dbReference type="InterPro" id="IPR014284">
    <property type="entry name" value="RNA_pol_sigma-70_dom"/>
</dbReference>
<evidence type="ECO:0000313" key="7">
    <source>
        <dbReference type="EMBL" id="ARN78589.1"/>
    </source>
</evidence>
<keyword evidence="4" id="KW-0804">Transcription</keyword>
<dbReference type="InterPro" id="IPR007627">
    <property type="entry name" value="RNA_pol_sigma70_r2"/>
</dbReference>
<comment type="similarity">
    <text evidence="1">Belongs to the sigma-70 factor family. ECF subfamily.</text>
</comment>
<keyword evidence="8" id="KW-1185">Reference proteome</keyword>